<dbReference type="EMBL" id="LT629689">
    <property type="protein sequence ID" value="SDG13138.1"/>
    <property type="molecule type" value="Genomic_DNA"/>
</dbReference>
<comment type="subcellular location">
    <subcellularLocation>
        <location evidence="2">Cell inner membrane</location>
    </subcellularLocation>
</comment>
<feature type="domain" description="GGDEF" evidence="7">
    <location>
        <begin position="305"/>
        <end position="437"/>
    </location>
</feature>
<dbReference type="Proteomes" id="UP000182858">
    <property type="component" value="Chromosome I"/>
</dbReference>
<dbReference type="Gene3D" id="3.30.70.270">
    <property type="match status" value="1"/>
</dbReference>
<dbReference type="CDD" id="cd01948">
    <property type="entry name" value="EAL"/>
    <property type="match status" value="1"/>
</dbReference>
<reference evidence="8 10" key="1">
    <citation type="submission" date="2016-10" db="EMBL/GenBank/DDBJ databases">
        <authorList>
            <person name="Varghese N."/>
            <person name="Submissions S."/>
        </authorList>
    </citation>
    <scope>NUCLEOTIDE SEQUENCE [LARGE SCALE GENOMIC DNA]</scope>
    <source>
        <strain evidence="8 10">DSM 17835</strain>
    </source>
</reference>
<dbReference type="GO" id="GO:0005886">
    <property type="term" value="C:plasma membrane"/>
    <property type="evidence" value="ECO:0007669"/>
    <property type="project" value="UniProtKB-SubCell"/>
</dbReference>
<dbReference type="PROSITE" id="PS50110">
    <property type="entry name" value="RESPONSE_REGULATORY"/>
    <property type="match status" value="1"/>
</dbReference>
<dbReference type="SMART" id="SM00052">
    <property type="entry name" value="EAL"/>
    <property type="match status" value="1"/>
</dbReference>
<dbReference type="InterPro" id="IPR001789">
    <property type="entry name" value="Sig_transdc_resp-reg_receiver"/>
</dbReference>
<dbReference type="GO" id="GO:0003824">
    <property type="term" value="F:catalytic activity"/>
    <property type="evidence" value="ECO:0007669"/>
    <property type="project" value="UniProtKB-ARBA"/>
</dbReference>
<dbReference type="AlphaFoldDB" id="A0A5C5QIU9"/>
<dbReference type="PANTHER" id="PTHR44757">
    <property type="entry name" value="DIGUANYLATE CYCLASE DGCP"/>
    <property type="match status" value="1"/>
</dbReference>
<dbReference type="RefSeq" id="WP_010565933.1">
    <property type="nucleotide sequence ID" value="NZ_LT629689.1"/>
</dbReference>
<dbReference type="Pfam" id="PF00990">
    <property type="entry name" value="GGDEF"/>
    <property type="match status" value="1"/>
</dbReference>
<evidence type="ECO:0000259" key="7">
    <source>
        <dbReference type="PROSITE" id="PS50887"/>
    </source>
</evidence>
<evidence type="ECO:0000259" key="6">
    <source>
        <dbReference type="PROSITE" id="PS50883"/>
    </source>
</evidence>
<dbReference type="PROSITE" id="PS50112">
    <property type="entry name" value="PAS"/>
    <property type="match status" value="1"/>
</dbReference>
<dbReference type="InterPro" id="IPR035919">
    <property type="entry name" value="EAL_sf"/>
</dbReference>
<proteinExistence type="predicted"/>
<dbReference type="InterPro" id="IPR029787">
    <property type="entry name" value="Nucleotide_cyclase"/>
</dbReference>
<keyword evidence="3" id="KW-0597">Phosphoprotein</keyword>
<feature type="modified residue" description="4-aspartylphosphate" evidence="3">
    <location>
        <position position="62"/>
    </location>
</feature>
<reference evidence="9 11" key="2">
    <citation type="submission" date="2019-06" db="EMBL/GenBank/DDBJ databases">
        <title>Pseudomonas bimorpha sp. nov. isolated from bovine raw milk and skim milk concentrate.</title>
        <authorList>
            <person name="Hofmann K."/>
            <person name="Huptas C."/>
            <person name="Doll E."/>
            <person name="Scherer S."/>
            <person name="Wenning M."/>
        </authorList>
    </citation>
    <scope>NUCLEOTIDE SEQUENCE [LARGE SCALE GENOMIC DNA]</scope>
    <source>
        <strain evidence="9 11">DSM 17835</strain>
    </source>
</reference>
<dbReference type="InterPro" id="IPR000014">
    <property type="entry name" value="PAS"/>
</dbReference>
<comment type="cofactor">
    <cofactor evidence="1">
        <name>Mg(2+)</name>
        <dbReference type="ChEBI" id="CHEBI:18420"/>
    </cofactor>
</comment>
<dbReference type="Gene3D" id="3.20.20.450">
    <property type="entry name" value="EAL domain"/>
    <property type="match status" value="1"/>
</dbReference>
<evidence type="ECO:0000313" key="9">
    <source>
        <dbReference type="EMBL" id="TWS05400.1"/>
    </source>
</evidence>
<sequence length="701" mass="78088">MECAPHHGDGGSVLLVVDDYPENLISMRALLQRDDWQVVTAGSGLEALELLLVYDVDLVLLDVKMPGMDGFEVARLMRGSQRTCMTPIIFLSANAQSPAAVLEGYASGAIDYLFKPFDPHILKPKVQVLLEQQRNRRALQRLSHDLESARAFNASVLDNAAEGILVVSEAGVIEYANPAISRLLNAKIDELQGQEFLGFLQKPHVPAWPDSQMYAAYRLHETWRLHDALLRTGRSQQVPVALSCAPLPAEQRAMVVTVLDMSEVRHLHQQLEFQAVTDPLTGLLNRRGFHQAVESILLRGERGDQSLVLLYLDLDGFKRVNDSLGHDAGDRVLRWVSEQLQSCLRSYDILGRMGGDEFTALLELEFPEQAAKISEELIERVSICQQVDGLDVMLGVSIGIATFPDCGSDLNGLLRAADIAMYEAKRAGRQQYRYYDQEMNGRARSRLMLEDSVRTAIDNKDFTLVYQPQVSLADGRLRGVEALLRWQHPSVGDVPPGLFLPLLEEARLISQLSAWIYQQAGAQRQAWQTTFDEELVLSVSLSSSQFNMPNLANQMQQVIERHGLQARQLEVAIGEDCLMNNLEEATKQLKLLRHVGVRIALDDFGCGPCSLAHLRDLAFDTLKLDPQLVARLPGSVRDAAMARSIIELCGHFEVLVVAEGVETPEQAQWLKANGCAFIQGPWAAQPLMAEDVVHWSRARVR</sequence>
<dbReference type="CDD" id="cd00130">
    <property type="entry name" value="PAS"/>
    <property type="match status" value="1"/>
</dbReference>
<name>A0A5C5QIU9_9PSED</name>
<dbReference type="FunFam" id="3.30.70.270:FF:000001">
    <property type="entry name" value="Diguanylate cyclase domain protein"/>
    <property type="match status" value="1"/>
</dbReference>
<dbReference type="InterPro" id="IPR043128">
    <property type="entry name" value="Rev_trsase/Diguanyl_cyclase"/>
</dbReference>
<gene>
    <name evidence="9" type="ORF">FIV36_09840</name>
    <name evidence="8" type="ORF">SAMN05216591_5038</name>
</gene>
<accession>A0A5C5QIU9</accession>
<dbReference type="SMART" id="SM00267">
    <property type="entry name" value="GGDEF"/>
    <property type="match status" value="1"/>
</dbReference>
<organism evidence="9 11">
    <name type="scientific">Pseudomonas extremaustralis</name>
    <dbReference type="NCBI Taxonomy" id="359110"/>
    <lineage>
        <taxon>Bacteria</taxon>
        <taxon>Pseudomonadati</taxon>
        <taxon>Pseudomonadota</taxon>
        <taxon>Gammaproteobacteria</taxon>
        <taxon>Pseudomonadales</taxon>
        <taxon>Pseudomonadaceae</taxon>
        <taxon>Pseudomonas</taxon>
    </lineage>
</organism>
<feature type="domain" description="PAS" evidence="5">
    <location>
        <begin position="149"/>
        <end position="197"/>
    </location>
</feature>
<dbReference type="Proteomes" id="UP000317951">
    <property type="component" value="Unassembled WGS sequence"/>
</dbReference>
<dbReference type="SUPFAM" id="SSF141868">
    <property type="entry name" value="EAL domain-like"/>
    <property type="match status" value="1"/>
</dbReference>
<evidence type="ECO:0000313" key="11">
    <source>
        <dbReference type="Proteomes" id="UP000317951"/>
    </source>
</evidence>
<dbReference type="SMART" id="SM00091">
    <property type="entry name" value="PAS"/>
    <property type="match status" value="1"/>
</dbReference>
<keyword evidence="10" id="KW-1185">Reference proteome</keyword>
<dbReference type="GO" id="GO:0000160">
    <property type="term" value="P:phosphorelay signal transduction system"/>
    <property type="evidence" value="ECO:0007669"/>
    <property type="project" value="InterPro"/>
</dbReference>
<dbReference type="GeneID" id="78556379"/>
<dbReference type="InterPro" id="IPR035965">
    <property type="entry name" value="PAS-like_dom_sf"/>
</dbReference>
<dbReference type="GO" id="GO:0006355">
    <property type="term" value="P:regulation of DNA-templated transcription"/>
    <property type="evidence" value="ECO:0007669"/>
    <property type="project" value="InterPro"/>
</dbReference>
<dbReference type="CDD" id="cd01949">
    <property type="entry name" value="GGDEF"/>
    <property type="match status" value="1"/>
</dbReference>
<dbReference type="OrthoDB" id="9804951at2"/>
<dbReference type="NCBIfam" id="TIGR00254">
    <property type="entry name" value="GGDEF"/>
    <property type="match status" value="1"/>
</dbReference>
<evidence type="ECO:0000259" key="5">
    <source>
        <dbReference type="PROSITE" id="PS50112"/>
    </source>
</evidence>
<dbReference type="PROSITE" id="PS50883">
    <property type="entry name" value="EAL"/>
    <property type="match status" value="1"/>
</dbReference>
<dbReference type="PANTHER" id="PTHR44757:SF2">
    <property type="entry name" value="BIOFILM ARCHITECTURE MAINTENANCE PROTEIN MBAA"/>
    <property type="match status" value="1"/>
</dbReference>
<dbReference type="InterPro" id="IPR052155">
    <property type="entry name" value="Biofilm_reg_signaling"/>
</dbReference>
<evidence type="ECO:0000256" key="2">
    <source>
        <dbReference type="ARBA" id="ARBA00004533"/>
    </source>
</evidence>
<dbReference type="SUPFAM" id="SSF52172">
    <property type="entry name" value="CheY-like"/>
    <property type="match status" value="1"/>
</dbReference>
<dbReference type="SUPFAM" id="SSF55073">
    <property type="entry name" value="Nucleotide cyclase"/>
    <property type="match status" value="1"/>
</dbReference>
<dbReference type="Pfam" id="PF00072">
    <property type="entry name" value="Response_reg"/>
    <property type="match status" value="1"/>
</dbReference>
<dbReference type="Pfam" id="PF00563">
    <property type="entry name" value="EAL"/>
    <property type="match status" value="1"/>
</dbReference>
<feature type="domain" description="EAL" evidence="6">
    <location>
        <begin position="446"/>
        <end position="700"/>
    </location>
</feature>
<protein>
    <submittedName>
        <fullName evidence="8">Diguanylate cyclase (GGDEF) domain-containing protein</fullName>
    </submittedName>
    <submittedName>
        <fullName evidence="9">EAL domain-containing protein</fullName>
    </submittedName>
</protein>
<dbReference type="PROSITE" id="PS50887">
    <property type="entry name" value="GGDEF"/>
    <property type="match status" value="1"/>
</dbReference>
<evidence type="ECO:0000313" key="8">
    <source>
        <dbReference type="EMBL" id="SDG13138.1"/>
    </source>
</evidence>
<dbReference type="Gene3D" id="3.30.450.20">
    <property type="entry name" value="PAS domain"/>
    <property type="match status" value="1"/>
</dbReference>
<dbReference type="Pfam" id="PF13426">
    <property type="entry name" value="PAS_9"/>
    <property type="match status" value="1"/>
</dbReference>
<dbReference type="EMBL" id="VFET01000006">
    <property type="protein sequence ID" value="TWS05400.1"/>
    <property type="molecule type" value="Genomic_DNA"/>
</dbReference>
<evidence type="ECO:0000259" key="4">
    <source>
        <dbReference type="PROSITE" id="PS50110"/>
    </source>
</evidence>
<dbReference type="SUPFAM" id="SSF55785">
    <property type="entry name" value="PYP-like sensor domain (PAS domain)"/>
    <property type="match status" value="1"/>
</dbReference>
<dbReference type="SMART" id="SM00448">
    <property type="entry name" value="REC"/>
    <property type="match status" value="1"/>
</dbReference>
<dbReference type="InterPro" id="IPR001633">
    <property type="entry name" value="EAL_dom"/>
</dbReference>
<feature type="domain" description="Response regulatory" evidence="4">
    <location>
        <begin position="13"/>
        <end position="130"/>
    </location>
</feature>
<dbReference type="InterPro" id="IPR011006">
    <property type="entry name" value="CheY-like_superfamily"/>
</dbReference>
<evidence type="ECO:0000256" key="1">
    <source>
        <dbReference type="ARBA" id="ARBA00001946"/>
    </source>
</evidence>
<evidence type="ECO:0000256" key="3">
    <source>
        <dbReference type="PROSITE-ProRule" id="PRU00169"/>
    </source>
</evidence>
<dbReference type="Gene3D" id="3.40.50.2300">
    <property type="match status" value="1"/>
</dbReference>
<dbReference type="InterPro" id="IPR000160">
    <property type="entry name" value="GGDEF_dom"/>
</dbReference>
<evidence type="ECO:0000313" key="10">
    <source>
        <dbReference type="Proteomes" id="UP000182858"/>
    </source>
</evidence>